<proteinExistence type="predicted"/>
<dbReference type="PANTHER" id="PTHR35131">
    <property type="entry name" value="EXPRESSED PROTEIN"/>
    <property type="match status" value="1"/>
</dbReference>
<organism evidence="1 2">
    <name type="scientific">Gossypium trilobum</name>
    <dbReference type="NCBI Taxonomy" id="34281"/>
    <lineage>
        <taxon>Eukaryota</taxon>
        <taxon>Viridiplantae</taxon>
        <taxon>Streptophyta</taxon>
        <taxon>Embryophyta</taxon>
        <taxon>Tracheophyta</taxon>
        <taxon>Spermatophyta</taxon>
        <taxon>Magnoliopsida</taxon>
        <taxon>eudicotyledons</taxon>
        <taxon>Gunneridae</taxon>
        <taxon>Pentapetalae</taxon>
        <taxon>rosids</taxon>
        <taxon>malvids</taxon>
        <taxon>Malvales</taxon>
        <taxon>Malvaceae</taxon>
        <taxon>Malvoideae</taxon>
        <taxon>Gossypium</taxon>
    </lineage>
</organism>
<accession>A0A7J9EV72</accession>
<dbReference type="Proteomes" id="UP000593568">
    <property type="component" value="Unassembled WGS sequence"/>
</dbReference>
<comment type="caution">
    <text evidence="1">The sequence shown here is derived from an EMBL/GenBank/DDBJ whole genome shotgun (WGS) entry which is preliminary data.</text>
</comment>
<dbReference type="PANTHER" id="PTHR35131:SF2">
    <property type="entry name" value="GAG-POL POLYPROTEIN"/>
    <property type="match status" value="1"/>
</dbReference>
<evidence type="ECO:0000313" key="1">
    <source>
        <dbReference type="EMBL" id="MBA0776781.1"/>
    </source>
</evidence>
<dbReference type="EMBL" id="JABEZW010000009">
    <property type="protein sequence ID" value="MBA0776781.1"/>
    <property type="molecule type" value="Genomic_DNA"/>
</dbReference>
<sequence length="142" mass="15180">MQRSKSSGQNVAVDMAASHPIEIGTKGTVGSLVMQEIEYFNRLELELSCQESSKKPHGRPIAGPVVAAEKKKKRGASKLVASICSMVEVSENRPVGVTGSGYRNLKLDSKKAKHWHLMDIFSTLGAFITRAVATPAGAGSIQ</sequence>
<dbReference type="AlphaFoldDB" id="A0A7J9EV72"/>
<reference evidence="1 2" key="1">
    <citation type="journal article" date="2019" name="Genome Biol. Evol.">
        <title>Insights into the evolution of the New World diploid cottons (Gossypium, subgenus Houzingenia) based on genome sequencing.</title>
        <authorList>
            <person name="Grover C.E."/>
            <person name="Arick M.A. 2nd"/>
            <person name="Thrash A."/>
            <person name="Conover J.L."/>
            <person name="Sanders W.S."/>
            <person name="Peterson D.G."/>
            <person name="Frelichowski J.E."/>
            <person name="Scheffler J.A."/>
            <person name="Scheffler B.E."/>
            <person name="Wendel J.F."/>
        </authorList>
    </citation>
    <scope>NUCLEOTIDE SEQUENCE [LARGE SCALE GENOMIC DNA]</scope>
    <source>
        <strain evidence="1">8</strain>
        <tissue evidence="1">Leaf</tissue>
    </source>
</reference>
<name>A0A7J9EV72_9ROSI</name>
<protein>
    <submittedName>
        <fullName evidence="1">Uncharacterized protein</fullName>
    </submittedName>
</protein>
<keyword evidence="2" id="KW-1185">Reference proteome</keyword>
<gene>
    <name evidence="1" type="ORF">Gotri_011729</name>
</gene>
<evidence type="ECO:0000313" key="2">
    <source>
        <dbReference type="Proteomes" id="UP000593568"/>
    </source>
</evidence>